<name>A0ABZ2JAQ0_9CHLR</name>
<keyword evidence="3" id="KW-1185">Reference proteome</keyword>
<gene>
    <name evidence="2" type="ORF">V8247_04260</name>
</gene>
<accession>A0ABZ2JAQ0</accession>
<dbReference type="Pfam" id="PF08401">
    <property type="entry name" value="ArdcN"/>
    <property type="match status" value="1"/>
</dbReference>
<protein>
    <submittedName>
        <fullName evidence="2">ArdC-like ssDNA-binding domain-containing protein</fullName>
    </submittedName>
</protein>
<dbReference type="Proteomes" id="UP001375370">
    <property type="component" value="Chromosome"/>
</dbReference>
<feature type="domain" description="N-terminal" evidence="1">
    <location>
        <begin position="205"/>
        <end position="323"/>
    </location>
</feature>
<sequence length="486" mass="54013">MAGQVYVTIRDKEWVATVAATPWELVQGLGGLPALEARTGMFFDLGFSRIIEVTTSPMLFLLDIAFLSESFTVTEIYRNVPQGYLVTSASPARYFIEVNSGELEGIEAGDMASVSWLAIAEIPAQELDWASTFVSFGGLLAAGAVMVGLSQHLADTVFENPDPELLPAAAVTSPKCEIVYPRNYDMVSWVGVPVPDYSFSIEPEAKERRIDEVLKKLKEGVEGIQSSEHFRNFLLTMAKFHDYSIGNLILIAAQKPDATRVAGFNTWKDLYRWVKKGEKGIAILAPCMPSKSAKMTEPAGEQREEEEKREMIRPIYFKVVYVFDVSQTEGKPLPEFEVPVLTGEANEELFDNILHLVRIQGVSVGFDSRPDQNPAIKGYFSGKEIWVRPEESRAQQLKTLIHEVAHYYSEGVFHIPRRDAETIAESAAFAVGAHFGFDTGTRSFPYVALWAQDKKVLEKNLASIRQVTTRIIEGMESLAKKPVGVA</sequence>
<dbReference type="EMBL" id="CP146612">
    <property type="protein sequence ID" value="WWX26191.1"/>
    <property type="molecule type" value="Genomic_DNA"/>
</dbReference>
<organism evidence="2 3">
    <name type="scientific">Candidatus Dehalogenimonas loeffleri</name>
    <dbReference type="NCBI Taxonomy" id="3127115"/>
    <lineage>
        <taxon>Bacteria</taxon>
        <taxon>Bacillati</taxon>
        <taxon>Chloroflexota</taxon>
        <taxon>Dehalococcoidia</taxon>
        <taxon>Dehalococcoidales</taxon>
        <taxon>Dehalococcoidaceae</taxon>
        <taxon>Dehalogenimonas</taxon>
    </lineage>
</organism>
<dbReference type="RefSeq" id="WP_338739118.1">
    <property type="nucleotide sequence ID" value="NZ_CP146612.1"/>
</dbReference>
<reference evidence="2 3" key="1">
    <citation type="submission" date="2024-03" db="EMBL/GenBank/DDBJ databases">
        <title>A Dehalogenimonas Isolated from Estuarine Sediments Dihaloeliminates Chlorinated Alkanes.</title>
        <authorList>
            <person name="Yang Y."/>
            <person name="Wang H."/>
        </authorList>
    </citation>
    <scope>NUCLEOTIDE SEQUENCE [LARGE SCALE GENOMIC DNA]</scope>
    <source>
        <strain evidence="2 3">W</strain>
    </source>
</reference>
<dbReference type="Pfam" id="PF02643">
    <property type="entry name" value="DUF192"/>
    <property type="match status" value="1"/>
</dbReference>
<dbReference type="InterPro" id="IPR003795">
    <property type="entry name" value="DUF192"/>
</dbReference>
<dbReference type="InterPro" id="IPR038695">
    <property type="entry name" value="Saro_0823-like_sf"/>
</dbReference>
<dbReference type="InterPro" id="IPR013610">
    <property type="entry name" value="ArdC_N"/>
</dbReference>
<evidence type="ECO:0000313" key="2">
    <source>
        <dbReference type="EMBL" id="WWX26191.1"/>
    </source>
</evidence>
<proteinExistence type="predicted"/>
<evidence type="ECO:0000313" key="3">
    <source>
        <dbReference type="Proteomes" id="UP001375370"/>
    </source>
</evidence>
<dbReference type="Gene3D" id="2.60.120.1140">
    <property type="entry name" value="Protein of unknown function DUF192"/>
    <property type="match status" value="1"/>
</dbReference>
<evidence type="ECO:0000259" key="1">
    <source>
        <dbReference type="Pfam" id="PF08401"/>
    </source>
</evidence>